<dbReference type="InterPro" id="IPR015424">
    <property type="entry name" value="PyrdxlP-dep_Trfase"/>
</dbReference>
<dbReference type="GO" id="GO:0004125">
    <property type="term" value="F:L-seryl-tRNA(Sec) selenium transferase activity"/>
    <property type="evidence" value="ECO:0007669"/>
    <property type="project" value="UniProtKB-EC"/>
</dbReference>
<dbReference type="EC" id="2.9.1.1" evidence="3"/>
<reference evidence="3 4" key="1">
    <citation type="submission" date="2019-08" db="EMBL/GenBank/DDBJ databases">
        <title>Deep-cultivation of Planctomycetes and their phenomic and genomic characterization uncovers novel biology.</title>
        <authorList>
            <person name="Wiegand S."/>
            <person name="Jogler M."/>
            <person name="Boedeker C."/>
            <person name="Pinto D."/>
            <person name="Vollmers J."/>
            <person name="Rivas-Marin E."/>
            <person name="Kohn T."/>
            <person name="Peeters S.H."/>
            <person name="Heuer A."/>
            <person name="Rast P."/>
            <person name="Oberbeckmann S."/>
            <person name="Bunk B."/>
            <person name="Jeske O."/>
            <person name="Meyerdierks A."/>
            <person name="Storesund J.E."/>
            <person name="Kallscheuer N."/>
            <person name="Luecker S."/>
            <person name="Lage O.M."/>
            <person name="Pohl T."/>
            <person name="Merkel B.J."/>
            <person name="Hornburger P."/>
            <person name="Mueller R.-W."/>
            <person name="Bruemmer F."/>
            <person name="Labrenz M."/>
            <person name="Spormann A.M."/>
            <person name="Op den Camp H."/>
            <person name="Overmann J."/>
            <person name="Amann R."/>
            <person name="Jetten M.S.M."/>
            <person name="Mascher T."/>
            <person name="Medema M.H."/>
            <person name="Devos D.P."/>
            <person name="Kaster A.-K."/>
            <person name="Ovreas L."/>
            <person name="Rohde M."/>
            <person name="Galperin M.Y."/>
            <person name="Jogler C."/>
        </authorList>
    </citation>
    <scope>NUCLEOTIDE SEQUENCE [LARGE SCALE GENOMIC DNA]</scope>
    <source>
        <strain evidence="3 4">Pr1d</strain>
    </source>
</reference>
<dbReference type="Proteomes" id="UP000323917">
    <property type="component" value="Chromosome"/>
</dbReference>
<comment type="cofactor">
    <cofactor evidence="1">
        <name>pyridoxal 5'-phosphate</name>
        <dbReference type="ChEBI" id="CHEBI:597326"/>
    </cofactor>
</comment>
<dbReference type="OrthoDB" id="9787096at2"/>
<gene>
    <name evidence="3" type="primary">selA</name>
    <name evidence="3" type="ORF">Pr1d_39420</name>
</gene>
<keyword evidence="2" id="KW-0663">Pyridoxal phosphate</keyword>
<dbReference type="KEGG" id="bgok:Pr1d_39420"/>
<dbReference type="PANTHER" id="PTHR32328:SF0">
    <property type="entry name" value="L-SERYL-TRNA(SEC) SELENIUM TRANSFERASE"/>
    <property type="match status" value="1"/>
</dbReference>
<accession>A0A5B9QC50</accession>
<evidence type="ECO:0000256" key="2">
    <source>
        <dbReference type="ARBA" id="ARBA00022898"/>
    </source>
</evidence>
<proteinExistence type="predicted"/>
<dbReference type="Pfam" id="PF03841">
    <property type="entry name" value="SelA"/>
    <property type="match status" value="1"/>
</dbReference>
<organism evidence="3 4">
    <name type="scientific">Bythopirellula goksoeyrii</name>
    <dbReference type="NCBI Taxonomy" id="1400387"/>
    <lineage>
        <taxon>Bacteria</taxon>
        <taxon>Pseudomonadati</taxon>
        <taxon>Planctomycetota</taxon>
        <taxon>Planctomycetia</taxon>
        <taxon>Pirellulales</taxon>
        <taxon>Lacipirellulaceae</taxon>
        <taxon>Bythopirellula</taxon>
    </lineage>
</organism>
<keyword evidence="3" id="KW-0808">Transferase</keyword>
<keyword evidence="4" id="KW-1185">Reference proteome</keyword>
<dbReference type="RefSeq" id="WP_148074948.1">
    <property type="nucleotide sequence ID" value="NZ_CP042913.1"/>
</dbReference>
<evidence type="ECO:0000313" key="3">
    <source>
        <dbReference type="EMBL" id="QEG36627.1"/>
    </source>
</evidence>
<dbReference type="PANTHER" id="PTHR32328">
    <property type="entry name" value="L-SERYL-TRNA(SEC) SELENIUM TRANSFERASE"/>
    <property type="match status" value="1"/>
</dbReference>
<name>A0A5B9QC50_9BACT</name>
<dbReference type="InterPro" id="IPR018319">
    <property type="entry name" value="SelA-like"/>
</dbReference>
<dbReference type="SUPFAM" id="SSF53383">
    <property type="entry name" value="PLP-dependent transferases"/>
    <property type="match status" value="1"/>
</dbReference>
<evidence type="ECO:0000256" key="1">
    <source>
        <dbReference type="ARBA" id="ARBA00001933"/>
    </source>
</evidence>
<dbReference type="AlphaFoldDB" id="A0A5B9QC50"/>
<sequence>MKSESPFSKLPSLGELLSHPTVARVVKRVNQTTVAQRATGFLEELQTNIRQRADWGNIPSVGQLAERLARRLLGPAESSIPCVNATGILLGDCQPTPPLAEVAVDELVRVSTEYLAANSTLSDRVATALVETTGAESAWVTHSFAVAEKTARAVGGNVIVARYAGLLNPGDFSLVHYETIAQRLESADMVVVDGAGLLGGPSCGIVVGKEEKIAECVRHAPIDENTANELTLAALCATMKIYQSGDRVTHQIPLWQLLTTPLENLEQRAQRIATLLTSCKNVASAQPTRCTSVWCESDAARLANDSWAVVIKPDGEEGNNLRDAFLEATPRINCRDQQNESQDGEVWLDLRGVFPRWDQHLVAACE</sequence>
<evidence type="ECO:0000313" key="4">
    <source>
        <dbReference type="Proteomes" id="UP000323917"/>
    </source>
</evidence>
<protein>
    <submittedName>
        <fullName evidence="3">L-seryl-tRNA(Sec) selenium transferase</fullName>
        <ecNumber evidence="3">2.9.1.1</ecNumber>
    </submittedName>
</protein>
<dbReference type="EMBL" id="CP042913">
    <property type="protein sequence ID" value="QEG36627.1"/>
    <property type="molecule type" value="Genomic_DNA"/>
</dbReference>
<dbReference type="Gene3D" id="3.90.1150.180">
    <property type="match status" value="1"/>
</dbReference>